<keyword evidence="4 6" id="KW-0472">Membrane</keyword>
<evidence type="ECO:0000313" key="7">
    <source>
        <dbReference type="EMBL" id="KAF9753136.1"/>
    </source>
</evidence>
<dbReference type="PANTHER" id="PTHR31465">
    <property type="entry name" value="PROTEIN RTA1-RELATED"/>
    <property type="match status" value="1"/>
</dbReference>
<feature type="region of interest" description="Disordered" evidence="5">
    <location>
        <begin position="250"/>
        <end position="276"/>
    </location>
</feature>
<feature type="transmembrane region" description="Helical" evidence="6">
    <location>
        <begin position="63"/>
        <end position="86"/>
    </location>
</feature>
<evidence type="ECO:0000256" key="6">
    <source>
        <dbReference type="SAM" id="Phobius"/>
    </source>
</evidence>
<dbReference type="PANTHER" id="PTHR31465:SF9">
    <property type="entry name" value="SPHINGOID LONG-CHAIN BASE TRANSPORTER RSB1"/>
    <property type="match status" value="1"/>
</dbReference>
<dbReference type="InterPro" id="IPR007568">
    <property type="entry name" value="RTA1"/>
</dbReference>
<comment type="caution">
    <text evidence="7">The sequence shown here is derived from an EMBL/GenBank/DDBJ whole genome shotgun (WGS) entry which is preliminary data.</text>
</comment>
<sequence length="629" mass="67227">MVLAYQLGGNSFFLAAYSLLLLPQVFFGLKYRTWGFSFGMLSGLILEVIAYTARILLHQGKDHAVMQIVCVTIGPAFISAAIYLCLARIIAVYGEHVSWLRPRTITIIFMLSDFFALVLQAGGGALTVGQTDLDTLNTALAILKAGLGVHLGAIGIYVLLSCQVAYSVYRNASTWNPQFASLQSSPRFKAFMGGLALATLCILVRTAYRVAELSEGFDSKLAQNETIFFILESTLVLIACIVLSVLHPGSHSRDAGQTRTSSSAGRRSPNAIRARSTSPYPGGFTFLRILQLIFAILELGLAGFALSKAQGAGLAFVAALAVVTAIVNTWIVSAHCCAPRAYNYWAVLVFEMLFLLFWLIATALLALAAVGILAYDHLYPGSCYNGLCLGDFKGKSSTKAMQDLYAVFDVLGPVLAAAAGVAAIQFLFYFISLLIHSIVVCKHRRAGMHSKPIKAGSGNNAMFPMKTQYAPINPQDAPAGHQDTAYNPNAPYGYNAAVPQNTGYTSPAPQNTGYSSPAPQNTGYSSPAPQNTGYYAPPLTTTAYPTQTYGEVTDVKVAPTEHSSTSGVVPYHSSVSPSSSSAAYVPPLRRPRVPAARQLVRLRPQLDQRVGELSAAVPASSSGCVLERG</sequence>
<feature type="transmembrane region" description="Helical" evidence="6">
    <location>
        <begin position="312"/>
        <end position="332"/>
    </location>
</feature>
<feature type="transmembrane region" description="Helical" evidence="6">
    <location>
        <begin position="285"/>
        <end position="306"/>
    </location>
</feature>
<dbReference type="GO" id="GO:0000324">
    <property type="term" value="C:fungal-type vacuole"/>
    <property type="evidence" value="ECO:0007669"/>
    <property type="project" value="TreeGrafter"/>
</dbReference>
<accession>A0A8H7TN42</accession>
<dbReference type="Proteomes" id="UP000616885">
    <property type="component" value="Unassembled WGS sequence"/>
</dbReference>
<organism evidence="7 8">
    <name type="scientific">Bionectria ochroleuca</name>
    <name type="common">Gliocladium roseum</name>
    <dbReference type="NCBI Taxonomy" id="29856"/>
    <lineage>
        <taxon>Eukaryota</taxon>
        <taxon>Fungi</taxon>
        <taxon>Dikarya</taxon>
        <taxon>Ascomycota</taxon>
        <taxon>Pezizomycotina</taxon>
        <taxon>Sordariomycetes</taxon>
        <taxon>Hypocreomycetidae</taxon>
        <taxon>Hypocreales</taxon>
        <taxon>Bionectriaceae</taxon>
        <taxon>Clonostachys</taxon>
    </lineage>
</organism>
<evidence type="ECO:0000313" key="8">
    <source>
        <dbReference type="Proteomes" id="UP000616885"/>
    </source>
</evidence>
<dbReference type="Pfam" id="PF04479">
    <property type="entry name" value="RTA1"/>
    <property type="match status" value="1"/>
</dbReference>
<evidence type="ECO:0000256" key="5">
    <source>
        <dbReference type="SAM" id="MobiDB-lite"/>
    </source>
</evidence>
<feature type="compositionally biased region" description="Low complexity" evidence="5">
    <location>
        <begin position="568"/>
        <end position="586"/>
    </location>
</feature>
<dbReference type="EMBL" id="JADCTT010000004">
    <property type="protein sequence ID" value="KAF9753136.1"/>
    <property type="molecule type" value="Genomic_DNA"/>
</dbReference>
<evidence type="ECO:0000256" key="1">
    <source>
        <dbReference type="ARBA" id="ARBA00004141"/>
    </source>
</evidence>
<comment type="subcellular location">
    <subcellularLocation>
        <location evidence="1">Membrane</location>
        <topology evidence="1">Multi-pass membrane protein</topology>
    </subcellularLocation>
</comment>
<gene>
    <name evidence="7" type="ORF">IM811_011894</name>
</gene>
<keyword evidence="3 6" id="KW-1133">Transmembrane helix</keyword>
<keyword evidence="2 6" id="KW-0812">Transmembrane</keyword>
<feature type="transmembrane region" description="Helical" evidence="6">
    <location>
        <begin position="12"/>
        <end position="29"/>
    </location>
</feature>
<proteinExistence type="predicted"/>
<feature type="transmembrane region" description="Helical" evidence="6">
    <location>
        <begin position="190"/>
        <end position="208"/>
    </location>
</feature>
<feature type="region of interest" description="Disordered" evidence="5">
    <location>
        <begin position="562"/>
        <end position="586"/>
    </location>
</feature>
<feature type="transmembrane region" description="Helical" evidence="6">
    <location>
        <begin position="147"/>
        <end position="169"/>
    </location>
</feature>
<dbReference type="GO" id="GO:0005886">
    <property type="term" value="C:plasma membrane"/>
    <property type="evidence" value="ECO:0007669"/>
    <property type="project" value="TreeGrafter"/>
</dbReference>
<feature type="transmembrane region" description="Helical" evidence="6">
    <location>
        <begin position="344"/>
        <end position="375"/>
    </location>
</feature>
<feature type="region of interest" description="Disordered" evidence="5">
    <location>
        <begin position="497"/>
        <end position="531"/>
    </location>
</feature>
<dbReference type="AlphaFoldDB" id="A0A8H7TN42"/>
<feature type="compositionally biased region" description="Polar residues" evidence="5">
    <location>
        <begin position="498"/>
        <end position="531"/>
    </location>
</feature>
<evidence type="ECO:0000256" key="3">
    <source>
        <dbReference type="ARBA" id="ARBA00022989"/>
    </source>
</evidence>
<protein>
    <recommendedName>
        <fullName evidence="9">MARVEL domain-containing protein</fullName>
    </recommendedName>
</protein>
<feature type="transmembrane region" description="Helical" evidence="6">
    <location>
        <begin position="36"/>
        <end position="57"/>
    </location>
</feature>
<evidence type="ECO:0000256" key="2">
    <source>
        <dbReference type="ARBA" id="ARBA00022692"/>
    </source>
</evidence>
<reference evidence="7" key="1">
    <citation type="submission" date="2020-10" db="EMBL/GenBank/DDBJ databases">
        <title>High-Quality Genome Resource of Clonostachys rosea strain S41 by Oxford Nanopore Long-Read Sequencing.</title>
        <authorList>
            <person name="Wang H."/>
        </authorList>
    </citation>
    <scope>NUCLEOTIDE SEQUENCE</scope>
    <source>
        <strain evidence="7">S41</strain>
    </source>
</reference>
<evidence type="ECO:0008006" key="9">
    <source>
        <dbReference type="Google" id="ProtNLM"/>
    </source>
</evidence>
<feature type="transmembrane region" description="Helical" evidence="6">
    <location>
        <begin position="228"/>
        <end position="246"/>
    </location>
</feature>
<feature type="transmembrane region" description="Helical" evidence="6">
    <location>
        <begin position="414"/>
        <end position="441"/>
    </location>
</feature>
<name>A0A8H7TN42_BIOOC</name>
<evidence type="ECO:0000256" key="4">
    <source>
        <dbReference type="ARBA" id="ARBA00023136"/>
    </source>
</evidence>
<feature type="transmembrane region" description="Helical" evidence="6">
    <location>
        <begin position="107"/>
        <end position="127"/>
    </location>
</feature>